<keyword evidence="3 6" id="KW-0812">Transmembrane</keyword>
<comment type="caution">
    <text evidence="7">The sequence shown here is derived from an EMBL/GenBank/DDBJ whole genome shotgun (WGS) entry which is preliminary data.</text>
</comment>
<evidence type="ECO:0000256" key="6">
    <source>
        <dbReference type="SAM" id="Phobius"/>
    </source>
</evidence>
<evidence type="ECO:0000313" key="8">
    <source>
        <dbReference type="Proteomes" id="UP001314170"/>
    </source>
</evidence>
<organism evidence="7 8">
    <name type="scientific">Dovyalis caffra</name>
    <dbReference type="NCBI Taxonomy" id="77055"/>
    <lineage>
        <taxon>Eukaryota</taxon>
        <taxon>Viridiplantae</taxon>
        <taxon>Streptophyta</taxon>
        <taxon>Embryophyta</taxon>
        <taxon>Tracheophyta</taxon>
        <taxon>Spermatophyta</taxon>
        <taxon>Magnoliopsida</taxon>
        <taxon>eudicotyledons</taxon>
        <taxon>Gunneridae</taxon>
        <taxon>Pentapetalae</taxon>
        <taxon>rosids</taxon>
        <taxon>fabids</taxon>
        <taxon>Malpighiales</taxon>
        <taxon>Salicaceae</taxon>
        <taxon>Flacourtieae</taxon>
        <taxon>Dovyalis</taxon>
    </lineage>
</organism>
<evidence type="ECO:0000256" key="3">
    <source>
        <dbReference type="ARBA" id="ARBA00022692"/>
    </source>
</evidence>
<dbReference type="GO" id="GO:0032977">
    <property type="term" value="F:membrane insertase activity"/>
    <property type="evidence" value="ECO:0007669"/>
    <property type="project" value="InterPro"/>
</dbReference>
<evidence type="ECO:0000256" key="4">
    <source>
        <dbReference type="ARBA" id="ARBA00022989"/>
    </source>
</evidence>
<gene>
    <name evidence="7" type="ORF">DCAF_LOCUS7389</name>
</gene>
<feature type="transmembrane region" description="Helical" evidence="6">
    <location>
        <begin position="149"/>
        <end position="168"/>
    </location>
</feature>
<evidence type="ECO:0000256" key="5">
    <source>
        <dbReference type="ARBA" id="ARBA00023136"/>
    </source>
</evidence>
<dbReference type="GO" id="GO:0032979">
    <property type="term" value="P:protein insertion into mitochondrial inner membrane from matrix"/>
    <property type="evidence" value="ECO:0007669"/>
    <property type="project" value="TreeGrafter"/>
</dbReference>
<dbReference type="InterPro" id="IPR001708">
    <property type="entry name" value="YidC/ALB3/OXA1/COX18"/>
</dbReference>
<accession>A0AAV1RAU0</accession>
<evidence type="ECO:0000256" key="1">
    <source>
        <dbReference type="ARBA" id="ARBA00004141"/>
    </source>
</evidence>
<dbReference type="GO" id="GO:0005743">
    <property type="term" value="C:mitochondrial inner membrane"/>
    <property type="evidence" value="ECO:0007669"/>
    <property type="project" value="TreeGrafter"/>
</dbReference>
<proteinExistence type="inferred from homology"/>
<keyword evidence="4 6" id="KW-1133">Transmembrane helix</keyword>
<dbReference type="PANTHER" id="PTHR12428:SF65">
    <property type="entry name" value="CYTOCHROME C OXIDASE ASSEMBLY PROTEIN COX18, MITOCHONDRIAL"/>
    <property type="match status" value="1"/>
</dbReference>
<evidence type="ECO:0000256" key="2">
    <source>
        <dbReference type="ARBA" id="ARBA00010583"/>
    </source>
</evidence>
<protein>
    <submittedName>
        <fullName evidence="7">Uncharacterized protein</fullName>
    </submittedName>
</protein>
<dbReference type="Proteomes" id="UP001314170">
    <property type="component" value="Unassembled WGS sequence"/>
</dbReference>
<name>A0AAV1RAU0_9ROSI</name>
<comment type="similarity">
    <text evidence="2">Belongs to the OXA1/ALB3/YidC (TC 2.A.9.2) family.</text>
</comment>
<dbReference type="AlphaFoldDB" id="A0AAV1RAU0"/>
<dbReference type="EMBL" id="CAWUPB010000913">
    <property type="protein sequence ID" value="CAK7329634.1"/>
    <property type="molecule type" value="Genomic_DNA"/>
</dbReference>
<reference evidence="7 8" key="1">
    <citation type="submission" date="2024-01" db="EMBL/GenBank/DDBJ databases">
        <authorList>
            <person name="Waweru B."/>
        </authorList>
    </citation>
    <scope>NUCLEOTIDE SEQUENCE [LARGE SCALE GENOMIC DNA]</scope>
</reference>
<keyword evidence="8" id="KW-1185">Reference proteome</keyword>
<comment type="subcellular location">
    <subcellularLocation>
        <location evidence="1">Membrane</location>
        <topology evidence="1">Multi-pass membrane protein</topology>
    </subcellularLocation>
</comment>
<keyword evidence="5 6" id="KW-0472">Membrane</keyword>
<feature type="transmembrane region" description="Helical" evidence="6">
    <location>
        <begin position="180"/>
        <end position="200"/>
    </location>
</feature>
<evidence type="ECO:0000313" key="7">
    <source>
        <dbReference type="EMBL" id="CAK7329634.1"/>
    </source>
</evidence>
<sequence length="440" mass="48922">MANRNLLLSALRRSRPLSTLSRLLTNSNPNSLTAQPANAIPPCSSLASFHLPFCRFLSTRTESESINFEQLADPVTEEGVVNGILPVDAMISLLDSYHDLTGLPWSVDNHCFINTGNENNAASFTCSANAQDQENLSGGALWFQNLTELPHGVLGAIFPFLIASLHGLNVQYYKKYLNFLMLPLFFIGYCIPQGSLVYWVTNSSFTAIQQASLKHPVVRAKLGLLEKDSPKAPAISAEMVTPELHKVSPENLSPHELLAVSGDVQALLQEGLHAEATDHLERAISKLILSGHPTAEDVDHLILASQWAGVACIRQEKNAEGIMHLERITSLEEPEDPKSKAHYFDGLLLLARFWNMVINEPPVRACNLQDDLSCRGERRPANDRFRGGRSCHTLYGEHNFLRRVRCALLLVVSWSSIFGRKLPWVGSTKLRLRRSRMTKD</sequence>
<dbReference type="PANTHER" id="PTHR12428">
    <property type="entry name" value="OXA1"/>
    <property type="match status" value="1"/>
</dbReference>